<dbReference type="CDD" id="cd06257">
    <property type="entry name" value="DnaJ"/>
    <property type="match status" value="1"/>
</dbReference>
<protein>
    <recommendedName>
        <fullName evidence="4">J domain-containing protein</fullName>
    </recommendedName>
</protein>
<dbReference type="SMART" id="SM00271">
    <property type="entry name" value="DnaJ"/>
    <property type="match status" value="1"/>
</dbReference>
<dbReference type="InterPro" id="IPR001623">
    <property type="entry name" value="DnaJ_domain"/>
</dbReference>
<dbReference type="PROSITE" id="PS50076">
    <property type="entry name" value="DNAJ_2"/>
    <property type="match status" value="1"/>
</dbReference>
<name>A0A1V9Z6Q7_ACHHY</name>
<dbReference type="Gene3D" id="1.10.287.110">
    <property type="entry name" value="DnaJ domain"/>
    <property type="match status" value="1"/>
</dbReference>
<proteinExistence type="predicted"/>
<evidence type="ECO:0000313" key="6">
    <source>
        <dbReference type="Proteomes" id="UP000243579"/>
    </source>
</evidence>
<dbReference type="EMBL" id="JNBR01000401">
    <property type="protein sequence ID" value="OQR93622.1"/>
    <property type="molecule type" value="Genomic_DNA"/>
</dbReference>
<evidence type="ECO:0000313" key="5">
    <source>
        <dbReference type="EMBL" id="OQR93622.1"/>
    </source>
</evidence>
<reference evidence="5 6" key="1">
    <citation type="journal article" date="2014" name="Genome Biol. Evol.">
        <title>The secreted proteins of Achlya hypogyna and Thraustotheca clavata identify the ancestral oomycete secretome and reveal gene acquisitions by horizontal gene transfer.</title>
        <authorList>
            <person name="Misner I."/>
            <person name="Blouin N."/>
            <person name="Leonard G."/>
            <person name="Richards T.A."/>
            <person name="Lane C.E."/>
        </authorList>
    </citation>
    <scope>NUCLEOTIDE SEQUENCE [LARGE SCALE GENOMIC DNA]</scope>
    <source>
        <strain evidence="5 6">ATCC 48635</strain>
    </source>
</reference>
<gene>
    <name evidence="5" type="ORF">ACHHYP_02396</name>
</gene>
<keyword evidence="3" id="KW-0732">Signal</keyword>
<dbReference type="PRINTS" id="PR00625">
    <property type="entry name" value="JDOMAIN"/>
</dbReference>
<evidence type="ECO:0000256" key="3">
    <source>
        <dbReference type="SAM" id="SignalP"/>
    </source>
</evidence>
<dbReference type="GO" id="GO:0036503">
    <property type="term" value="P:ERAD pathway"/>
    <property type="evidence" value="ECO:0007669"/>
    <property type="project" value="TreeGrafter"/>
</dbReference>
<dbReference type="SUPFAM" id="SSF46565">
    <property type="entry name" value="Chaperone J-domain"/>
    <property type="match status" value="1"/>
</dbReference>
<dbReference type="Pfam" id="PF00226">
    <property type="entry name" value="DnaJ"/>
    <property type="match status" value="1"/>
</dbReference>
<accession>A0A1V9Z6Q7</accession>
<feature type="signal peptide" evidence="3">
    <location>
        <begin position="1"/>
        <end position="21"/>
    </location>
</feature>
<sequence length="312" mass="34355">MARVQSVVVLLLAVAVAGVLARDAWQTLGLRRGASEAQIKRAYKKLAVQYHPDKNGGDEAAKDKFVEIQAAYEALTKKASTGHGQQFQQQQQHRQHQYYYSYEYTSTPPREAATGSMLYVLVLVGLVCMFIWSQLNADDDAPPPRPSPQTAPPTPKAPPAKVATSASPFHSLASKYAPSVVELSDAVLARKGRRTLIFCVRNSPEYCSHLAQWLLMEQAATAFARDPITCAWCDIETGPMRAQWQAFFDQQGLVYNHCVAVAVVNQTKCAVLTSRTSLTFADVERWASKLLGGEIEQRSLAMDVPVLAPVFV</sequence>
<dbReference type="GO" id="GO:0051787">
    <property type="term" value="F:misfolded protein binding"/>
    <property type="evidence" value="ECO:0007669"/>
    <property type="project" value="TreeGrafter"/>
</dbReference>
<dbReference type="PANTHER" id="PTHR44360">
    <property type="entry name" value="DNAJ HOMOLOG SUBFAMILY B MEMBER 9"/>
    <property type="match status" value="1"/>
</dbReference>
<dbReference type="GO" id="GO:0005783">
    <property type="term" value="C:endoplasmic reticulum"/>
    <property type="evidence" value="ECO:0007669"/>
    <property type="project" value="TreeGrafter"/>
</dbReference>
<evidence type="ECO:0000256" key="1">
    <source>
        <dbReference type="ARBA" id="ARBA00023186"/>
    </source>
</evidence>
<dbReference type="InterPro" id="IPR051948">
    <property type="entry name" value="Hsp70_co-chaperone_J-domain"/>
</dbReference>
<dbReference type="PANTHER" id="PTHR44360:SF1">
    <property type="entry name" value="DNAJ HOMOLOG SUBFAMILY B MEMBER 9"/>
    <property type="match status" value="1"/>
</dbReference>
<evidence type="ECO:0000259" key="4">
    <source>
        <dbReference type="PROSITE" id="PS50076"/>
    </source>
</evidence>
<keyword evidence="6" id="KW-1185">Reference proteome</keyword>
<dbReference type="OrthoDB" id="10250354at2759"/>
<dbReference type="GO" id="GO:0051087">
    <property type="term" value="F:protein-folding chaperone binding"/>
    <property type="evidence" value="ECO:0007669"/>
    <property type="project" value="TreeGrafter"/>
</dbReference>
<organism evidence="5 6">
    <name type="scientific">Achlya hypogyna</name>
    <name type="common">Oomycete</name>
    <name type="synonym">Protoachlya hypogyna</name>
    <dbReference type="NCBI Taxonomy" id="1202772"/>
    <lineage>
        <taxon>Eukaryota</taxon>
        <taxon>Sar</taxon>
        <taxon>Stramenopiles</taxon>
        <taxon>Oomycota</taxon>
        <taxon>Saprolegniomycetes</taxon>
        <taxon>Saprolegniales</taxon>
        <taxon>Achlyaceae</taxon>
        <taxon>Achlya</taxon>
    </lineage>
</organism>
<feature type="domain" description="J" evidence="4">
    <location>
        <begin position="23"/>
        <end position="103"/>
    </location>
</feature>
<feature type="compositionally biased region" description="Pro residues" evidence="2">
    <location>
        <begin position="143"/>
        <end position="158"/>
    </location>
</feature>
<dbReference type="AlphaFoldDB" id="A0A1V9Z6Q7"/>
<feature type="chain" id="PRO_5012867857" description="J domain-containing protein" evidence="3">
    <location>
        <begin position="22"/>
        <end position="312"/>
    </location>
</feature>
<feature type="region of interest" description="Disordered" evidence="2">
    <location>
        <begin position="139"/>
        <end position="163"/>
    </location>
</feature>
<comment type="caution">
    <text evidence="5">The sequence shown here is derived from an EMBL/GenBank/DDBJ whole genome shotgun (WGS) entry which is preliminary data.</text>
</comment>
<dbReference type="InterPro" id="IPR036869">
    <property type="entry name" value="J_dom_sf"/>
</dbReference>
<evidence type="ECO:0000256" key="2">
    <source>
        <dbReference type="SAM" id="MobiDB-lite"/>
    </source>
</evidence>
<dbReference type="Proteomes" id="UP000243579">
    <property type="component" value="Unassembled WGS sequence"/>
</dbReference>
<keyword evidence="1" id="KW-0143">Chaperone</keyword>
<dbReference type="STRING" id="1202772.A0A1V9Z6Q7"/>